<dbReference type="OrthoDB" id="1732493at2759"/>
<name>A0A6A6R3G2_9PEZI</name>
<reference evidence="10" key="1">
    <citation type="journal article" date="2020" name="Stud. Mycol.">
        <title>101 Dothideomycetes genomes: a test case for predicting lifestyles and emergence of pathogens.</title>
        <authorList>
            <person name="Haridas S."/>
            <person name="Albert R."/>
            <person name="Binder M."/>
            <person name="Bloem J."/>
            <person name="Labutti K."/>
            <person name="Salamov A."/>
            <person name="Andreopoulos B."/>
            <person name="Baker S."/>
            <person name="Barry K."/>
            <person name="Bills G."/>
            <person name="Bluhm B."/>
            <person name="Cannon C."/>
            <person name="Castanera R."/>
            <person name="Culley D."/>
            <person name="Daum C."/>
            <person name="Ezra D."/>
            <person name="Gonzalez J."/>
            <person name="Henrissat B."/>
            <person name="Kuo A."/>
            <person name="Liang C."/>
            <person name="Lipzen A."/>
            <person name="Lutzoni F."/>
            <person name="Magnuson J."/>
            <person name="Mondo S."/>
            <person name="Nolan M."/>
            <person name="Ohm R."/>
            <person name="Pangilinan J."/>
            <person name="Park H.-J."/>
            <person name="Ramirez L."/>
            <person name="Alfaro M."/>
            <person name="Sun H."/>
            <person name="Tritt A."/>
            <person name="Yoshinaga Y."/>
            <person name="Zwiers L.-H."/>
            <person name="Turgeon B."/>
            <person name="Goodwin S."/>
            <person name="Spatafora J."/>
            <person name="Crous P."/>
            <person name="Grigoriev I."/>
        </authorList>
    </citation>
    <scope>NUCLEOTIDE SEQUENCE</scope>
    <source>
        <strain evidence="10">CBS 269.34</strain>
    </source>
</reference>
<dbReference type="InterPro" id="IPR050108">
    <property type="entry name" value="CDK"/>
</dbReference>
<dbReference type="InterPro" id="IPR000719">
    <property type="entry name" value="Prot_kinase_dom"/>
</dbReference>
<accession>A0A6A6R3G2</accession>
<dbReference type="GO" id="GO:0005737">
    <property type="term" value="C:cytoplasm"/>
    <property type="evidence" value="ECO:0007669"/>
    <property type="project" value="TreeGrafter"/>
</dbReference>
<evidence type="ECO:0000256" key="8">
    <source>
        <dbReference type="ARBA" id="ARBA00048367"/>
    </source>
</evidence>
<dbReference type="EC" id="2.7.11.22" evidence="1"/>
<organism evidence="10 11">
    <name type="scientific">Lophium mytilinum</name>
    <dbReference type="NCBI Taxonomy" id="390894"/>
    <lineage>
        <taxon>Eukaryota</taxon>
        <taxon>Fungi</taxon>
        <taxon>Dikarya</taxon>
        <taxon>Ascomycota</taxon>
        <taxon>Pezizomycotina</taxon>
        <taxon>Dothideomycetes</taxon>
        <taxon>Pleosporomycetidae</taxon>
        <taxon>Mytilinidiales</taxon>
        <taxon>Mytilinidiaceae</taxon>
        <taxon>Lophium</taxon>
    </lineage>
</organism>
<evidence type="ECO:0000313" key="10">
    <source>
        <dbReference type="EMBL" id="KAF2499089.1"/>
    </source>
</evidence>
<dbReference type="Proteomes" id="UP000799750">
    <property type="component" value="Unassembled WGS sequence"/>
</dbReference>
<comment type="catalytic activity">
    <reaction evidence="8">
        <text>L-seryl-[protein] + ATP = O-phospho-L-seryl-[protein] + ADP + H(+)</text>
        <dbReference type="Rhea" id="RHEA:17989"/>
        <dbReference type="Rhea" id="RHEA-COMP:9863"/>
        <dbReference type="Rhea" id="RHEA-COMP:11604"/>
        <dbReference type="ChEBI" id="CHEBI:15378"/>
        <dbReference type="ChEBI" id="CHEBI:29999"/>
        <dbReference type="ChEBI" id="CHEBI:30616"/>
        <dbReference type="ChEBI" id="CHEBI:83421"/>
        <dbReference type="ChEBI" id="CHEBI:456216"/>
        <dbReference type="EC" id="2.7.11.22"/>
    </reaction>
</comment>
<dbReference type="GO" id="GO:0005524">
    <property type="term" value="F:ATP binding"/>
    <property type="evidence" value="ECO:0007669"/>
    <property type="project" value="UniProtKB-KW"/>
</dbReference>
<dbReference type="AlphaFoldDB" id="A0A6A6R3G2"/>
<evidence type="ECO:0000256" key="4">
    <source>
        <dbReference type="ARBA" id="ARBA00022741"/>
    </source>
</evidence>
<dbReference type="PANTHER" id="PTHR24056">
    <property type="entry name" value="CELL DIVISION PROTEIN KINASE"/>
    <property type="match status" value="1"/>
</dbReference>
<gene>
    <name evidence="10" type="ORF">BU16DRAFT_423078</name>
</gene>
<evidence type="ECO:0000256" key="3">
    <source>
        <dbReference type="ARBA" id="ARBA00022679"/>
    </source>
</evidence>
<evidence type="ECO:0000256" key="7">
    <source>
        <dbReference type="ARBA" id="ARBA00047811"/>
    </source>
</evidence>
<dbReference type="Gene3D" id="3.30.200.20">
    <property type="entry name" value="Phosphorylase Kinase, domain 1"/>
    <property type="match status" value="1"/>
</dbReference>
<keyword evidence="5" id="KW-0418">Kinase</keyword>
<feature type="non-terminal residue" evidence="10">
    <location>
        <position position="66"/>
    </location>
</feature>
<dbReference type="GO" id="GO:0005634">
    <property type="term" value="C:nucleus"/>
    <property type="evidence" value="ECO:0007669"/>
    <property type="project" value="TreeGrafter"/>
</dbReference>
<sequence>TGEFVAHKENRLDSEDGTPSTAIRETLLMKELKHVNIVSLHDITHTENKWMLVFKYVDKDLKYTDS</sequence>
<keyword evidence="6" id="KW-0067">ATP-binding</keyword>
<evidence type="ECO:0000313" key="11">
    <source>
        <dbReference type="Proteomes" id="UP000799750"/>
    </source>
</evidence>
<proteinExistence type="predicted"/>
<dbReference type="EMBL" id="MU004184">
    <property type="protein sequence ID" value="KAF2499089.1"/>
    <property type="molecule type" value="Genomic_DNA"/>
</dbReference>
<comment type="catalytic activity">
    <reaction evidence="7">
        <text>L-threonyl-[protein] + ATP = O-phospho-L-threonyl-[protein] + ADP + H(+)</text>
        <dbReference type="Rhea" id="RHEA:46608"/>
        <dbReference type="Rhea" id="RHEA-COMP:11060"/>
        <dbReference type="Rhea" id="RHEA-COMP:11605"/>
        <dbReference type="ChEBI" id="CHEBI:15378"/>
        <dbReference type="ChEBI" id="CHEBI:30013"/>
        <dbReference type="ChEBI" id="CHEBI:30616"/>
        <dbReference type="ChEBI" id="CHEBI:61977"/>
        <dbReference type="ChEBI" id="CHEBI:456216"/>
        <dbReference type="EC" id="2.7.11.22"/>
    </reaction>
</comment>
<protein>
    <recommendedName>
        <fullName evidence="1">cyclin-dependent kinase</fullName>
        <ecNumber evidence="1">2.7.11.22</ecNumber>
    </recommendedName>
</protein>
<keyword evidence="11" id="KW-1185">Reference proteome</keyword>
<dbReference type="InterPro" id="IPR011009">
    <property type="entry name" value="Kinase-like_dom_sf"/>
</dbReference>
<dbReference type="SUPFAM" id="SSF56112">
    <property type="entry name" value="Protein kinase-like (PK-like)"/>
    <property type="match status" value="1"/>
</dbReference>
<evidence type="ECO:0000256" key="6">
    <source>
        <dbReference type="ARBA" id="ARBA00022840"/>
    </source>
</evidence>
<evidence type="ECO:0000259" key="9">
    <source>
        <dbReference type="Pfam" id="PF00069"/>
    </source>
</evidence>
<dbReference type="Pfam" id="PF00069">
    <property type="entry name" value="Pkinase"/>
    <property type="match status" value="1"/>
</dbReference>
<feature type="non-terminal residue" evidence="10">
    <location>
        <position position="1"/>
    </location>
</feature>
<dbReference type="PANTHER" id="PTHR24056:SF46">
    <property type="entry name" value="CYCLIN-DEPENDENT KINASE 5"/>
    <property type="match status" value="1"/>
</dbReference>
<evidence type="ECO:0000256" key="2">
    <source>
        <dbReference type="ARBA" id="ARBA00022527"/>
    </source>
</evidence>
<keyword evidence="2" id="KW-0723">Serine/threonine-protein kinase</keyword>
<evidence type="ECO:0000256" key="1">
    <source>
        <dbReference type="ARBA" id="ARBA00012425"/>
    </source>
</evidence>
<evidence type="ECO:0000256" key="5">
    <source>
        <dbReference type="ARBA" id="ARBA00022777"/>
    </source>
</evidence>
<keyword evidence="4" id="KW-0547">Nucleotide-binding</keyword>
<keyword evidence="3" id="KW-0808">Transferase</keyword>
<feature type="domain" description="Protein kinase" evidence="9">
    <location>
        <begin position="1"/>
        <end position="60"/>
    </location>
</feature>
<dbReference type="GO" id="GO:0004693">
    <property type="term" value="F:cyclin-dependent protein serine/threonine kinase activity"/>
    <property type="evidence" value="ECO:0007669"/>
    <property type="project" value="UniProtKB-EC"/>
</dbReference>